<gene>
    <name evidence="1" type="ORF">SAMN05661086_00879</name>
</gene>
<dbReference type="RefSeq" id="WP_092559492.1">
    <property type="nucleotide sequence ID" value="NZ_FOYZ01000003.1"/>
</dbReference>
<keyword evidence="2" id="KW-1185">Reference proteome</keyword>
<evidence type="ECO:0000313" key="1">
    <source>
        <dbReference type="EMBL" id="SFR67645.1"/>
    </source>
</evidence>
<name>A0A1I6ILM4_9FIRM</name>
<dbReference type="Proteomes" id="UP000199659">
    <property type="component" value="Unassembled WGS sequence"/>
</dbReference>
<organism evidence="1 2">
    <name type="scientific">Anaeromicropila populeti</name>
    <dbReference type="NCBI Taxonomy" id="37658"/>
    <lineage>
        <taxon>Bacteria</taxon>
        <taxon>Bacillati</taxon>
        <taxon>Bacillota</taxon>
        <taxon>Clostridia</taxon>
        <taxon>Lachnospirales</taxon>
        <taxon>Lachnospiraceae</taxon>
        <taxon>Anaeromicropila</taxon>
    </lineage>
</organism>
<proteinExistence type="predicted"/>
<evidence type="ECO:0000313" key="2">
    <source>
        <dbReference type="Proteomes" id="UP000199659"/>
    </source>
</evidence>
<accession>A0A1I6ILM4</accession>
<dbReference type="EMBL" id="FOYZ01000003">
    <property type="protein sequence ID" value="SFR67645.1"/>
    <property type="molecule type" value="Genomic_DNA"/>
</dbReference>
<reference evidence="1 2" key="1">
    <citation type="submission" date="2016-10" db="EMBL/GenBank/DDBJ databases">
        <authorList>
            <person name="de Groot N.N."/>
        </authorList>
    </citation>
    <scope>NUCLEOTIDE SEQUENCE [LARGE SCALE GENOMIC DNA]</scope>
    <source>
        <strain evidence="1 2">743A</strain>
    </source>
</reference>
<dbReference type="AlphaFoldDB" id="A0A1I6ILM4"/>
<protein>
    <submittedName>
        <fullName evidence="1">Uncharacterized protein</fullName>
    </submittedName>
</protein>
<dbReference type="OrthoDB" id="10002775at2"/>
<sequence>MSLPYTSLKIVAEQNTYQFVLSSCNLEVPVTFMGVKPGDEPGKDEYMNYLGAGFILSEDITIFCSNTEPTKEDENPIKLIIRKIEATEGEPTGDTAVLYGYFLEPEASGLNFYLNEEQSQSGFEYGKAGIDCSYDEESNTIILQ</sequence>